<feature type="transmembrane region" description="Helical" evidence="1">
    <location>
        <begin position="104"/>
        <end position="123"/>
    </location>
</feature>
<sequence length="177" mass="19397">MQLSEAQNDAAAWLRSTAEEVGETFEAGGTAMQVLSFVFDVLGFLGPLGIALFFVSLLLLAFVGSFSPLPKIANYLLIVAVVSISTVAAAGFEESGSTLAGLSRYLLFMLVPVVLLFAVRRVFRKKDPTKKLQRAVEELTEQVEMLRSERGGTLPAQEPITIEAQARRLPRRLVRRL</sequence>
<gene>
    <name evidence="2" type="ORF">NOG11_10385</name>
</gene>
<proteinExistence type="predicted"/>
<organism evidence="2 3">
    <name type="scientific">Parvularcula maris</name>
    <dbReference type="NCBI Taxonomy" id="2965077"/>
    <lineage>
        <taxon>Bacteria</taxon>
        <taxon>Pseudomonadati</taxon>
        <taxon>Pseudomonadota</taxon>
        <taxon>Alphaproteobacteria</taxon>
        <taxon>Parvularculales</taxon>
        <taxon>Parvularculaceae</taxon>
        <taxon>Parvularcula</taxon>
    </lineage>
</organism>
<feature type="transmembrane region" description="Helical" evidence="1">
    <location>
        <begin position="75"/>
        <end position="92"/>
    </location>
</feature>
<evidence type="ECO:0000313" key="3">
    <source>
        <dbReference type="Proteomes" id="UP001142610"/>
    </source>
</evidence>
<protein>
    <submittedName>
        <fullName evidence="2">Uncharacterized protein</fullName>
    </submittedName>
</protein>
<dbReference type="AlphaFoldDB" id="A0A9X2LA63"/>
<reference evidence="2" key="1">
    <citation type="submission" date="2022-07" db="EMBL/GenBank/DDBJ databases">
        <title>Parvularcula maris sp. nov., an algicidal bacterium isolated from seawater.</title>
        <authorList>
            <person name="Li F."/>
        </authorList>
    </citation>
    <scope>NUCLEOTIDE SEQUENCE</scope>
    <source>
        <strain evidence="2">BGMRC 0090</strain>
    </source>
</reference>
<keyword evidence="3" id="KW-1185">Reference proteome</keyword>
<evidence type="ECO:0000313" key="2">
    <source>
        <dbReference type="EMBL" id="MCQ8185801.1"/>
    </source>
</evidence>
<dbReference type="Proteomes" id="UP001142610">
    <property type="component" value="Unassembled WGS sequence"/>
</dbReference>
<keyword evidence="1" id="KW-0472">Membrane</keyword>
<dbReference type="RefSeq" id="WP_256619689.1">
    <property type="nucleotide sequence ID" value="NZ_JANIBC010000008.1"/>
</dbReference>
<accession>A0A9X2LA63</accession>
<comment type="caution">
    <text evidence="2">The sequence shown here is derived from an EMBL/GenBank/DDBJ whole genome shotgun (WGS) entry which is preliminary data.</text>
</comment>
<name>A0A9X2LA63_9PROT</name>
<evidence type="ECO:0000256" key="1">
    <source>
        <dbReference type="SAM" id="Phobius"/>
    </source>
</evidence>
<feature type="transmembrane region" description="Helical" evidence="1">
    <location>
        <begin position="41"/>
        <end position="63"/>
    </location>
</feature>
<keyword evidence="1" id="KW-0812">Transmembrane</keyword>
<keyword evidence="1" id="KW-1133">Transmembrane helix</keyword>
<dbReference type="EMBL" id="JANIBC010000008">
    <property type="protein sequence ID" value="MCQ8185801.1"/>
    <property type="molecule type" value="Genomic_DNA"/>
</dbReference>